<feature type="region of interest" description="Disordered" evidence="1">
    <location>
        <begin position="307"/>
        <end position="346"/>
    </location>
</feature>
<dbReference type="PANTHER" id="PTHR23272:SF52">
    <property type="entry name" value="ZINC FINGER BED DOMAIN-CONTAINING PROTEIN DAYSLEEPER"/>
    <property type="match status" value="1"/>
</dbReference>
<dbReference type="InterPro" id="IPR012337">
    <property type="entry name" value="RNaseH-like_sf"/>
</dbReference>
<reference evidence="3 4" key="1">
    <citation type="journal article" date="2018" name="Mol. Plant">
        <title>The genome of Artemisia annua provides insight into the evolution of Asteraceae family and artemisinin biosynthesis.</title>
        <authorList>
            <person name="Shen Q."/>
            <person name="Zhang L."/>
            <person name="Liao Z."/>
            <person name="Wang S."/>
            <person name="Yan T."/>
            <person name="Shi P."/>
            <person name="Liu M."/>
            <person name="Fu X."/>
            <person name="Pan Q."/>
            <person name="Wang Y."/>
            <person name="Lv Z."/>
            <person name="Lu X."/>
            <person name="Zhang F."/>
            <person name="Jiang W."/>
            <person name="Ma Y."/>
            <person name="Chen M."/>
            <person name="Hao X."/>
            <person name="Li L."/>
            <person name="Tang Y."/>
            <person name="Lv G."/>
            <person name="Zhou Y."/>
            <person name="Sun X."/>
            <person name="Brodelius P.E."/>
            <person name="Rose J.K.C."/>
            <person name="Tang K."/>
        </authorList>
    </citation>
    <scope>NUCLEOTIDE SEQUENCE [LARGE SCALE GENOMIC DNA]</scope>
    <source>
        <strain evidence="4">cv. Huhao1</strain>
        <tissue evidence="3">Leaf</tissue>
    </source>
</reference>
<evidence type="ECO:0000256" key="1">
    <source>
        <dbReference type="SAM" id="MobiDB-lite"/>
    </source>
</evidence>
<feature type="region of interest" description="Disordered" evidence="1">
    <location>
        <begin position="218"/>
        <end position="238"/>
    </location>
</feature>
<dbReference type="AlphaFoldDB" id="A0A2U1MUM4"/>
<dbReference type="InterPro" id="IPR025525">
    <property type="entry name" value="hAT-like_transposase_RNase-H"/>
</dbReference>
<name>A0A2U1MUM4_ARTAN</name>
<proteinExistence type="predicted"/>
<dbReference type="GO" id="GO:0003677">
    <property type="term" value="F:DNA binding"/>
    <property type="evidence" value="ECO:0007669"/>
    <property type="project" value="InterPro"/>
</dbReference>
<evidence type="ECO:0000259" key="2">
    <source>
        <dbReference type="Pfam" id="PF14372"/>
    </source>
</evidence>
<sequence>MNNVVTELTKHRKQKSIVWEDFTLKDVGDGDKSLLYELHTRLCIHQGFQTEYFKSPIGEEWKVVNNLCTYLKLIFETASLLASSSVPTTNTFFNEAWKFELDLIRASTSEDNFISIITKPMLEYFDKYWKNSCLILAIAVVMDPRFKMKLVDFSFAKIFGDEAASYINIVDEGIHGIFQEYAIDDVQGHLSNVVGLTEFDAFIKQSLRKLSRMSQGFKARSSTETSSSNSSSEKITQKKFELSDEGVIPRLSSASSHGDNGSNVSLFSKSFLTSKYLVISVRKSTILVKINQTKFILSDEDVKTRFSSASSHADDGSNGFSSPKPSMTPENLVSPAWKSTSSLGCS</sequence>
<feature type="domain" description="hAT-like transposase RNase-H fold" evidence="2">
    <location>
        <begin position="83"/>
        <end position="181"/>
    </location>
</feature>
<feature type="compositionally biased region" description="Low complexity" evidence="1">
    <location>
        <begin position="222"/>
        <end position="233"/>
    </location>
</feature>
<dbReference type="EMBL" id="PKPP01004316">
    <property type="protein sequence ID" value="PWA64961.1"/>
    <property type="molecule type" value="Genomic_DNA"/>
</dbReference>
<comment type="caution">
    <text evidence="3">The sequence shown here is derived from an EMBL/GenBank/DDBJ whole genome shotgun (WGS) entry which is preliminary data.</text>
</comment>
<accession>A0A2U1MUM4</accession>
<feature type="compositionally biased region" description="Polar residues" evidence="1">
    <location>
        <begin position="318"/>
        <end position="346"/>
    </location>
</feature>
<organism evidence="3 4">
    <name type="scientific">Artemisia annua</name>
    <name type="common">Sweet wormwood</name>
    <dbReference type="NCBI Taxonomy" id="35608"/>
    <lineage>
        <taxon>Eukaryota</taxon>
        <taxon>Viridiplantae</taxon>
        <taxon>Streptophyta</taxon>
        <taxon>Embryophyta</taxon>
        <taxon>Tracheophyta</taxon>
        <taxon>Spermatophyta</taxon>
        <taxon>Magnoliopsida</taxon>
        <taxon>eudicotyledons</taxon>
        <taxon>Gunneridae</taxon>
        <taxon>Pentapetalae</taxon>
        <taxon>asterids</taxon>
        <taxon>campanulids</taxon>
        <taxon>Asterales</taxon>
        <taxon>Asteraceae</taxon>
        <taxon>Asteroideae</taxon>
        <taxon>Anthemideae</taxon>
        <taxon>Artemisiinae</taxon>
        <taxon>Artemisia</taxon>
    </lineage>
</organism>
<gene>
    <name evidence="3" type="ORF">CTI12_AA335690</name>
</gene>
<protein>
    <submittedName>
        <fullName evidence="3">Zinc finger, BED-type</fullName>
    </submittedName>
</protein>
<dbReference type="SUPFAM" id="SSF53098">
    <property type="entry name" value="Ribonuclease H-like"/>
    <property type="match status" value="1"/>
</dbReference>
<dbReference type="OrthoDB" id="1301613at2759"/>
<evidence type="ECO:0000313" key="3">
    <source>
        <dbReference type="EMBL" id="PWA64961.1"/>
    </source>
</evidence>
<dbReference type="STRING" id="35608.A0A2U1MUM4"/>
<keyword evidence="4" id="KW-1185">Reference proteome</keyword>
<evidence type="ECO:0000313" key="4">
    <source>
        <dbReference type="Proteomes" id="UP000245207"/>
    </source>
</evidence>
<dbReference type="PANTHER" id="PTHR23272">
    <property type="entry name" value="BED FINGER-RELATED"/>
    <property type="match status" value="1"/>
</dbReference>
<dbReference type="Pfam" id="PF14372">
    <property type="entry name" value="hAT-like_RNase-H"/>
    <property type="match status" value="1"/>
</dbReference>
<dbReference type="Proteomes" id="UP000245207">
    <property type="component" value="Unassembled WGS sequence"/>
</dbReference>